<dbReference type="InParanoid" id="A0A669F424"/>
<dbReference type="InterPro" id="IPR000477">
    <property type="entry name" value="RT_dom"/>
</dbReference>
<dbReference type="Proteomes" id="UP000005207">
    <property type="component" value="Linkage group LG11"/>
</dbReference>
<dbReference type="SUPFAM" id="SSF56672">
    <property type="entry name" value="DNA/RNA polymerases"/>
    <property type="match status" value="1"/>
</dbReference>
<dbReference type="GeneTree" id="ENSGT01150000286909"/>
<reference evidence="2" key="2">
    <citation type="submission" date="2025-08" db="UniProtKB">
        <authorList>
            <consortium name="Ensembl"/>
        </authorList>
    </citation>
    <scope>IDENTIFICATION</scope>
</reference>
<evidence type="ECO:0000313" key="3">
    <source>
        <dbReference type="Proteomes" id="UP000005207"/>
    </source>
</evidence>
<protein>
    <recommendedName>
        <fullName evidence="1">Reverse transcriptase domain-containing protein</fullName>
    </recommendedName>
</protein>
<name>A0A669F424_ORENI</name>
<sequence length="489" mass="55083">MSTFFASPHICYHLLFTYHWNCSCFPQNCRHHPTIKKKTGLDPNNFENFRPISNLPFLSKILEKIVATQLHSHLTNNNLYEQFQSGFRPSHSTETALIKITDDLLMAADSGLLSILILLDLSVAFDTISHSILLSRLASIGLSHTPLAWFKSYLSDRTQFIQLKSFTSQPFPLTTGVPQGSVLGPLLFIIYLLPLGHILRKYNIHFHCYADDTQLYLSTKLDSALPPSSLTLCLAELNSWFSSNFLKLNSNKSELLLVGTKSTLSRTNSFSIAINNLPVFVSSSVKSLGVILDSTLSFNSHINNVTRSAYFQLHNINRLRPFLTPHATAILVHSLVTSRIDYCNSLLFGLTQKSIHKLQRIQNSAARIITRTPSVHHITPVLQQLHWLPVKYRINFKILLYTFKAVHHLSPPYPSDLVNITAPSRCLRSSSSLSLSVPSPRLVTMGSRAFSCSAPRLWNSLPPDLRNISTFSLFKSQLKTHLFKIAYPT</sequence>
<dbReference type="OMA" id="WIPEVIN"/>
<reference evidence="2" key="3">
    <citation type="submission" date="2025-09" db="UniProtKB">
        <authorList>
            <consortium name="Ensembl"/>
        </authorList>
    </citation>
    <scope>IDENTIFICATION</scope>
</reference>
<dbReference type="InterPro" id="IPR043502">
    <property type="entry name" value="DNA/RNA_pol_sf"/>
</dbReference>
<dbReference type="PROSITE" id="PS50878">
    <property type="entry name" value="RT_POL"/>
    <property type="match status" value="1"/>
</dbReference>
<organism evidence="2 3">
    <name type="scientific">Oreochromis niloticus</name>
    <name type="common">Nile tilapia</name>
    <name type="synonym">Tilapia nilotica</name>
    <dbReference type="NCBI Taxonomy" id="8128"/>
    <lineage>
        <taxon>Eukaryota</taxon>
        <taxon>Metazoa</taxon>
        <taxon>Chordata</taxon>
        <taxon>Craniata</taxon>
        <taxon>Vertebrata</taxon>
        <taxon>Euteleostomi</taxon>
        <taxon>Actinopterygii</taxon>
        <taxon>Neopterygii</taxon>
        <taxon>Teleostei</taxon>
        <taxon>Neoteleostei</taxon>
        <taxon>Acanthomorphata</taxon>
        <taxon>Ovalentaria</taxon>
        <taxon>Cichlomorphae</taxon>
        <taxon>Cichliformes</taxon>
        <taxon>Cichlidae</taxon>
        <taxon>African cichlids</taxon>
        <taxon>Pseudocrenilabrinae</taxon>
        <taxon>Oreochromini</taxon>
        <taxon>Oreochromis</taxon>
    </lineage>
</organism>
<dbReference type="AlphaFoldDB" id="A0A669F424"/>
<evidence type="ECO:0000259" key="1">
    <source>
        <dbReference type="PROSITE" id="PS50878"/>
    </source>
</evidence>
<dbReference type="PANTHER" id="PTHR33332">
    <property type="entry name" value="REVERSE TRANSCRIPTASE DOMAIN-CONTAINING PROTEIN"/>
    <property type="match status" value="1"/>
</dbReference>
<reference evidence="3" key="1">
    <citation type="submission" date="2012-01" db="EMBL/GenBank/DDBJ databases">
        <title>The Genome Sequence of Oreochromis niloticus (Nile Tilapia).</title>
        <authorList>
            <consortium name="Broad Institute Genome Assembly Team"/>
            <consortium name="Broad Institute Sequencing Platform"/>
            <person name="Di Palma F."/>
            <person name="Johnson J."/>
            <person name="Lander E.S."/>
            <person name="Lindblad-Toh K."/>
        </authorList>
    </citation>
    <scope>NUCLEOTIDE SEQUENCE [LARGE SCALE GENOMIC DNA]</scope>
</reference>
<feature type="domain" description="Reverse transcriptase" evidence="1">
    <location>
        <begin position="23"/>
        <end position="292"/>
    </location>
</feature>
<dbReference type="CDD" id="cd01650">
    <property type="entry name" value="RT_nLTR_like"/>
    <property type="match status" value="1"/>
</dbReference>
<proteinExistence type="predicted"/>
<dbReference type="Ensembl" id="ENSONIT00000057035.1">
    <property type="protein sequence ID" value="ENSONIP00000078669.1"/>
    <property type="gene ID" value="ENSONIG00000028945.1"/>
</dbReference>
<keyword evidence="3" id="KW-1185">Reference proteome</keyword>
<evidence type="ECO:0000313" key="2">
    <source>
        <dbReference type="Ensembl" id="ENSONIP00000078669.1"/>
    </source>
</evidence>
<dbReference type="Pfam" id="PF00078">
    <property type="entry name" value="RVT_1"/>
    <property type="match status" value="1"/>
</dbReference>
<accession>A0A669F424</accession>